<protein>
    <submittedName>
        <fullName evidence="1">Uncharacterized protein</fullName>
    </submittedName>
</protein>
<gene>
    <name evidence="1" type="ORF">Vadar_015771</name>
</gene>
<name>A0ACB7X1G7_9ERIC</name>
<accession>A0ACB7X1G7</accession>
<sequence length="178" mass="20275">MNELRKQGSPEANDELWSLANGPDPLINTYSGCISNGVRFHNIECDDRNTNQNSGVAVEGGHEGQTIDYYGRLIKVQQVYYIADTKLGDNWKVVERIQRRGIWNVPEMDSLETNNPLNEVFQQDTTTEVPPIDVEGGQHEGVDNDMYADEDEDWGDLDGENEEWGDLDSEEEEEEEFM</sequence>
<organism evidence="1 2">
    <name type="scientific">Vaccinium darrowii</name>
    <dbReference type="NCBI Taxonomy" id="229202"/>
    <lineage>
        <taxon>Eukaryota</taxon>
        <taxon>Viridiplantae</taxon>
        <taxon>Streptophyta</taxon>
        <taxon>Embryophyta</taxon>
        <taxon>Tracheophyta</taxon>
        <taxon>Spermatophyta</taxon>
        <taxon>Magnoliopsida</taxon>
        <taxon>eudicotyledons</taxon>
        <taxon>Gunneridae</taxon>
        <taxon>Pentapetalae</taxon>
        <taxon>asterids</taxon>
        <taxon>Ericales</taxon>
        <taxon>Ericaceae</taxon>
        <taxon>Vaccinioideae</taxon>
        <taxon>Vaccinieae</taxon>
        <taxon>Vaccinium</taxon>
    </lineage>
</organism>
<keyword evidence="2" id="KW-1185">Reference proteome</keyword>
<comment type="caution">
    <text evidence="1">The sequence shown here is derived from an EMBL/GenBank/DDBJ whole genome shotgun (WGS) entry which is preliminary data.</text>
</comment>
<dbReference type="Proteomes" id="UP000828048">
    <property type="component" value="Chromosome 2"/>
</dbReference>
<reference evidence="1 2" key="1">
    <citation type="journal article" date="2021" name="Hortic Res">
        <title>High-quality reference genome and annotation aids understanding of berry development for evergreen blueberry (Vaccinium darrowii).</title>
        <authorList>
            <person name="Yu J."/>
            <person name="Hulse-Kemp A.M."/>
            <person name="Babiker E."/>
            <person name="Staton M."/>
        </authorList>
    </citation>
    <scope>NUCLEOTIDE SEQUENCE [LARGE SCALE GENOMIC DNA]</scope>
    <source>
        <strain evidence="2">cv. NJ 8807/NJ 8810</strain>
        <tissue evidence="1">Young leaf</tissue>
    </source>
</reference>
<proteinExistence type="predicted"/>
<evidence type="ECO:0000313" key="2">
    <source>
        <dbReference type="Proteomes" id="UP000828048"/>
    </source>
</evidence>
<evidence type="ECO:0000313" key="1">
    <source>
        <dbReference type="EMBL" id="KAH7834419.1"/>
    </source>
</evidence>
<dbReference type="EMBL" id="CM037152">
    <property type="protein sequence ID" value="KAH7834419.1"/>
    <property type="molecule type" value="Genomic_DNA"/>
</dbReference>